<dbReference type="EMBL" id="CP019791">
    <property type="protein sequence ID" value="AQT67745.1"/>
    <property type="molecule type" value="Genomic_DNA"/>
</dbReference>
<evidence type="ECO:0000256" key="12">
    <source>
        <dbReference type="PIRSR" id="PIRSR001415-5"/>
    </source>
</evidence>
<feature type="binding site" evidence="10">
    <location>
        <position position="216"/>
    </location>
    <ligand>
        <name>5-aminolevulinate</name>
        <dbReference type="ChEBI" id="CHEBI:356416"/>
        <label>1</label>
    </ligand>
</feature>
<dbReference type="PRINTS" id="PR00144">
    <property type="entry name" value="DALDHYDRTASE"/>
</dbReference>
<evidence type="ECO:0000256" key="4">
    <source>
        <dbReference type="ARBA" id="ARBA00020771"/>
    </source>
</evidence>
<keyword evidence="12" id="KW-0460">Magnesium</keyword>
<sequence length="322" mass="35426">MFPTVRMRRLRNNDATRRLVRETTLNVDDLVYPLFVCPGESVKRPIKSMPGCFHFSPDKIIEEAKEIAHMGIPAIMLFGLPETKDPTGSDASNESGPLCNAIRNIKKSVPELLIITDVCLCAYTDHGHCGVISNGKVDNDRTIALLAKTALAHANAGADMVAPSDMMDGRVNAIRRLLDEKAFEQVGIMSYSAKFASAYYGPFRDAAGSSPAWGDRRAYQMDPANGKQAMREMQQDIEEGADIIMVKPALAYLDIIANARRRFDLPIAAYNVSGEYMMLNAAAEAGLIDHNATIMETMLSFKRAGTDIIITYFAKEVAKLLQ</sequence>
<dbReference type="GO" id="GO:0004655">
    <property type="term" value="F:porphobilinogen synthase activity"/>
    <property type="evidence" value="ECO:0007669"/>
    <property type="project" value="UniProtKB-EC"/>
</dbReference>
<keyword evidence="11" id="KW-0479">Metal-binding</keyword>
<keyword evidence="16" id="KW-1185">Reference proteome</keyword>
<feature type="binding site" evidence="11">
    <location>
        <position position="119"/>
    </location>
    <ligand>
        <name>Zn(2+)</name>
        <dbReference type="ChEBI" id="CHEBI:29105"/>
        <note>catalytic</note>
    </ligand>
</feature>
<dbReference type="FunFam" id="3.20.20.70:FF:000019">
    <property type="entry name" value="Delta-aminolevulinic acid dehydratase"/>
    <property type="match status" value="1"/>
</dbReference>
<dbReference type="STRING" id="1936003.STSP2_00894"/>
<comment type="pathway">
    <text evidence="1">Porphyrin-containing compound metabolism; protoporphyrin-IX biosynthesis; coproporphyrinogen-III from 5-aminolevulinate: step 1/4.</text>
</comment>
<accession>A0A1U9NIU7</accession>
<comment type="subunit">
    <text evidence="13">Homooctamer.</text>
</comment>
<dbReference type="InterPro" id="IPR001731">
    <property type="entry name" value="ALAD"/>
</dbReference>
<evidence type="ECO:0000256" key="2">
    <source>
        <dbReference type="ARBA" id="ARBA00008055"/>
    </source>
</evidence>
<dbReference type="PROSITE" id="PS00169">
    <property type="entry name" value="D_ALA_DEHYDRATASE"/>
    <property type="match status" value="1"/>
</dbReference>
<dbReference type="GO" id="GO:0006782">
    <property type="term" value="P:protoporphyrinogen IX biosynthetic process"/>
    <property type="evidence" value="ECO:0007669"/>
    <property type="project" value="UniProtKB-UniPathway"/>
</dbReference>
<feature type="binding site" evidence="10">
    <location>
        <position position="204"/>
    </location>
    <ligand>
        <name>5-aminolevulinate</name>
        <dbReference type="ChEBI" id="CHEBI:356416"/>
        <label>1</label>
    </ligand>
</feature>
<keyword evidence="5" id="KW-0350">Heme biosynthesis</keyword>
<dbReference type="SUPFAM" id="SSF51569">
    <property type="entry name" value="Aldolase"/>
    <property type="match status" value="1"/>
</dbReference>
<dbReference type="AlphaFoldDB" id="A0A1U9NIU7"/>
<dbReference type="UniPathway" id="UPA00251">
    <property type="reaction ID" value="UER00318"/>
</dbReference>
<dbReference type="SMART" id="SM01004">
    <property type="entry name" value="ALAD"/>
    <property type="match status" value="1"/>
</dbReference>
<evidence type="ECO:0000256" key="10">
    <source>
        <dbReference type="PIRSR" id="PIRSR001415-2"/>
    </source>
</evidence>
<feature type="binding site" evidence="11">
    <location>
        <position position="129"/>
    </location>
    <ligand>
        <name>Zn(2+)</name>
        <dbReference type="ChEBI" id="CHEBI:29105"/>
        <note>catalytic</note>
    </ligand>
</feature>
<evidence type="ECO:0000256" key="3">
    <source>
        <dbReference type="ARBA" id="ARBA00012053"/>
    </source>
</evidence>
<feature type="active site" description="Schiff-base intermediate with substrate" evidence="9">
    <location>
        <position position="194"/>
    </location>
</feature>
<evidence type="ECO:0000256" key="6">
    <source>
        <dbReference type="ARBA" id="ARBA00023239"/>
    </source>
</evidence>
<keyword evidence="6 13" id="KW-0456">Lyase</keyword>
<evidence type="ECO:0000313" key="15">
    <source>
        <dbReference type="EMBL" id="AQT67745.1"/>
    </source>
</evidence>
<dbReference type="Pfam" id="PF00490">
    <property type="entry name" value="ALAD"/>
    <property type="match status" value="1"/>
</dbReference>
<dbReference type="PIRSF" id="PIRSF001415">
    <property type="entry name" value="Porphbilin_synth"/>
    <property type="match status" value="1"/>
</dbReference>
<dbReference type="PANTHER" id="PTHR11458">
    <property type="entry name" value="DELTA-AMINOLEVULINIC ACID DEHYDRATASE"/>
    <property type="match status" value="1"/>
</dbReference>
<evidence type="ECO:0000256" key="8">
    <source>
        <dbReference type="ARBA" id="ARBA00047651"/>
    </source>
</evidence>
<dbReference type="InterPro" id="IPR013785">
    <property type="entry name" value="Aldolase_TIM"/>
</dbReference>
<reference evidence="16" key="1">
    <citation type="submission" date="2017-02" db="EMBL/GenBank/DDBJ databases">
        <title>Comparative genomics and description of representatives of a novel lineage of planctomycetes thriving in anoxic sediments.</title>
        <authorList>
            <person name="Spring S."/>
            <person name="Bunk B."/>
            <person name="Sproer C."/>
        </authorList>
    </citation>
    <scope>NUCLEOTIDE SEQUENCE [LARGE SCALE GENOMIC DNA]</scope>
    <source>
        <strain evidence="16">ST-NAGAB-D1</strain>
    </source>
</reference>
<dbReference type="CDD" id="cd00384">
    <property type="entry name" value="ALAD_PBGS"/>
    <property type="match status" value="1"/>
</dbReference>
<dbReference type="Proteomes" id="UP000189674">
    <property type="component" value="Chromosome"/>
</dbReference>
<dbReference type="InterPro" id="IPR030656">
    <property type="entry name" value="ALAD_AS"/>
</dbReference>
<feature type="binding site" evidence="10">
    <location>
        <position position="273"/>
    </location>
    <ligand>
        <name>5-aminolevulinate</name>
        <dbReference type="ChEBI" id="CHEBI:356416"/>
        <label>2</label>
    </ligand>
</feature>
<comment type="catalytic activity">
    <reaction evidence="8 13">
        <text>2 5-aminolevulinate = porphobilinogen + 2 H2O + H(+)</text>
        <dbReference type="Rhea" id="RHEA:24064"/>
        <dbReference type="ChEBI" id="CHEBI:15377"/>
        <dbReference type="ChEBI" id="CHEBI:15378"/>
        <dbReference type="ChEBI" id="CHEBI:58126"/>
        <dbReference type="ChEBI" id="CHEBI:356416"/>
        <dbReference type="EC" id="4.2.1.24"/>
    </reaction>
</comment>
<dbReference type="PANTHER" id="PTHR11458:SF0">
    <property type="entry name" value="DELTA-AMINOLEVULINIC ACID DEHYDRATASE"/>
    <property type="match status" value="1"/>
</dbReference>
<protein>
    <recommendedName>
        <fullName evidence="4 13">Delta-aminolevulinic acid dehydratase</fullName>
        <ecNumber evidence="3 13">4.2.1.24</ecNumber>
    </recommendedName>
</protein>
<evidence type="ECO:0000256" key="5">
    <source>
        <dbReference type="ARBA" id="ARBA00023133"/>
    </source>
</evidence>
<feature type="binding site" evidence="10">
    <location>
        <position position="312"/>
    </location>
    <ligand>
        <name>5-aminolevulinate</name>
        <dbReference type="ChEBI" id="CHEBI:356416"/>
        <label>2</label>
    </ligand>
</feature>
<evidence type="ECO:0000256" key="13">
    <source>
        <dbReference type="RuleBase" id="RU000515"/>
    </source>
</evidence>
<dbReference type="EC" id="4.2.1.24" evidence="3 13"/>
<dbReference type="Gene3D" id="3.20.20.70">
    <property type="entry name" value="Aldolase class I"/>
    <property type="match status" value="1"/>
</dbReference>
<gene>
    <name evidence="15" type="primary">hemB</name>
    <name evidence="15" type="ORF">STSP2_00894</name>
</gene>
<dbReference type="KEGG" id="alus:STSP2_00894"/>
<dbReference type="GO" id="GO:0005829">
    <property type="term" value="C:cytosol"/>
    <property type="evidence" value="ECO:0007669"/>
    <property type="project" value="TreeGrafter"/>
</dbReference>
<name>A0A1U9NIU7_9BACT</name>
<comment type="similarity">
    <text evidence="2 14">Belongs to the ALAD family.</text>
</comment>
<keyword evidence="11" id="KW-0862">Zinc</keyword>
<evidence type="ECO:0000313" key="16">
    <source>
        <dbReference type="Proteomes" id="UP000189674"/>
    </source>
</evidence>
<feature type="active site" description="Schiff-base intermediate with substrate" evidence="9">
    <location>
        <position position="247"/>
    </location>
</feature>
<feature type="binding site" evidence="12">
    <location>
        <position position="232"/>
    </location>
    <ligand>
        <name>Mg(2+)</name>
        <dbReference type="ChEBI" id="CHEBI:18420"/>
    </ligand>
</feature>
<evidence type="ECO:0000256" key="7">
    <source>
        <dbReference type="ARBA" id="ARBA00023244"/>
    </source>
</evidence>
<dbReference type="GO" id="GO:0008270">
    <property type="term" value="F:zinc ion binding"/>
    <property type="evidence" value="ECO:0007669"/>
    <property type="project" value="TreeGrafter"/>
</dbReference>
<evidence type="ECO:0000256" key="9">
    <source>
        <dbReference type="PIRSR" id="PIRSR001415-1"/>
    </source>
</evidence>
<proteinExistence type="inferred from homology"/>
<evidence type="ECO:0000256" key="14">
    <source>
        <dbReference type="RuleBase" id="RU004161"/>
    </source>
</evidence>
<dbReference type="NCBIfam" id="NF006762">
    <property type="entry name" value="PRK09283.1"/>
    <property type="match status" value="1"/>
</dbReference>
<evidence type="ECO:0000256" key="1">
    <source>
        <dbReference type="ARBA" id="ARBA00004694"/>
    </source>
</evidence>
<keyword evidence="7 13" id="KW-0627">Porphyrin biosynthesis</keyword>
<evidence type="ECO:0000256" key="11">
    <source>
        <dbReference type="PIRSR" id="PIRSR001415-3"/>
    </source>
</evidence>
<dbReference type="OrthoDB" id="9805001at2"/>
<feature type="binding site" evidence="11">
    <location>
        <position position="121"/>
    </location>
    <ligand>
        <name>Zn(2+)</name>
        <dbReference type="ChEBI" id="CHEBI:29105"/>
        <note>catalytic</note>
    </ligand>
</feature>
<organism evidence="15 16">
    <name type="scientific">Anaerohalosphaera lusitana</name>
    <dbReference type="NCBI Taxonomy" id="1936003"/>
    <lineage>
        <taxon>Bacteria</taxon>
        <taxon>Pseudomonadati</taxon>
        <taxon>Planctomycetota</taxon>
        <taxon>Phycisphaerae</taxon>
        <taxon>Sedimentisphaerales</taxon>
        <taxon>Anaerohalosphaeraceae</taxon>
        <taxon>Anaerohalosphaera</taxon>
    </lineage>
</organism>